<accession>A0A4R5F0T4</accession>
<feature type="chain" id="PRO_5020823761" evidence="1">
    <location>
        <begin position="25"/>
        <end position="365"/>
    </location>
</feature>
<dbReference type="Gene3D" id="2.130.10.10">
    <property type="entry name" value="YVTN repeat-like/Quinoprotein amine dehydrogenase"/>
    <property type="match status" value="1"/>
</dbReference>
<dbReference type="PIRSF" id="PIRSF028101">
    <property type="entry name" value="UCP028101"/>
    <property type="match status" value="1"/>
</dbReference>
<dbReference type="InterPro" id="IPR006311">
    <property type="entry name" value="TAT_signal"/>
</dbReference>
<protein>
    <submittedName>
        <fullName evidence="2">DUF1513 domain-containing protein</fullName>
    </submittedName>
</protein>
<reference evidence="2 3" key="1">
    <citation type="submission" date="2019-03" db="EMBL/GenBank/DDBJ databases">
        <authorList>
            <person name="Zhang S."/>
        </authorList>
    </citation>
    <scope>NUCLEOTIDE SEQUENCE [LARGE SCALE GENOMIC DNA]</scope>
    <source>
        <strain evidence="2 3">S4J41</strain>
    </source>
</reference>
<dbReference type="EMBL" id="SMFP01000001">
    <property type="protein sequence ID" value="TDE40983.1"/>
    <property type="molecule type" value="Genomic_DNA"/>
</dbReference>
<dbReference type="Proteomes" id="UP000294662">
    <property type="component" value="Unassembled WGS sequence"/>
</dbReference>
<dbReference type="OrthoDB" id="5624218at2"/>
<comment type="caution">
    <text evidence="2">The sequence shown here is derived from an EMBL/GenBank/DDBJ whole genome shotgun (WGS) entry which is preliminary data.</text>
</comment>
<evidence type="ECO:0000256" key="1">
    <source>
        <dbReference type="SAM" id="SignalP"/>
    </source>
</evidence>
<dbReference type="AlphaFoldDB" id="A0A4R5F0T4"/>
<sequence length="365" mass="37628">MTMTSRRGFLIGMLATGLTPVATWADAGAPDYLSAGQGPDGTHFLFGLSAEGAIRFRQAIPGRGHAAAAHPHRAHAVGFARRPGTFAFVLDCVTGQTVAELSAPAGRHFYGHGVFSRDGARLFTTENDYDTAAGVVGVWDVAAGYTRLGEVSSGGVGPHEIRLMPDGKTLVIANGGIETHPDSGRAKLNIPVMQPNLSYLDLEGRLLEAVELPPTLHMNSIRHIDLRADGLVGFAMQWQGGQGGQDGQPPVLGLHRRGSAPRLLGGGGPSDALNGYGGSVAFSGDGGLLAVSSPRGGMVQVYDAQSGALAHSLGLADVCGVGAAPGGFIVSSGSGALVRLRDGQALPLDRAEVRWDNHLVRLAGA</sequence>
<dbReference type="PROSITE" id="PS51318">
    <property type="entry name" value="TAT"/>
    <property type="match status" value="1"/>
</dbReference>
<evidence type="ECO:0000313" key="3">
    <source>
        <dbReference type="Proteomes" id="UP000294662"/>
    </source>
</evidence>
<feature type="signal peptide" evidence="1">
    <location>
        <begin position="1"/>
        <end position="24"/>
    </location>
</feature>
<proteinExistence type="predicted"/>
<dbReference type="InterPro" id="IPR015943">
    <property type="entry name" value="WD40/YVTN_repeat-like_dom_sf"/>
</dbReference>
<dbReference type="Pfam" id="PF07433">
    <property type="entry name" value="DUF1513"/>
    <property type="match status" value="1"/>
</dbReference>
<dbReference type="SUPFAM" id="SSF50969">
    <property type="entry name" value="YVTN repeat-like/Quinoprotein amine dehydrogenase"/>
    <property type="match status" value="1"/>
</dbReference>
<organism evidence="2 3">
    <name type="scientific">Antarcticimicrobium sediminis</name>
    <dbReference type="NCBI Taxonomy" id="2546227"/>
    <lineage>
        <taxon>Bacteria</taxon>
        <taxon>Pseudomonadati</taxon>
        <taxon>Pseudomonadota</taxon>
        <taxon>Alphaproteobacteria</taxon>
        <taxon>Rhodobacterales</taxon>
        <taxon>Paracoccaceae</taxon>
        <taxon>Antarcticimicrobium</taxon>
    </lineage>
</organism>
<keyword evidence="1" id="KW-0732">Signal</keyword>
<dbReference type="InterPro" id="IPR008311">
    <property type="entry name" value="UCP028101"/>
</dbReference>
<gene>
    <name evidence="2" type="ORF">E1B25_01870</name>
</gene>
<keyword evidence="3" id="KW-1185">Reference proteome</keyword>
<evidence type="ECO:0000313" key="2">
    <source>
        <dbReference type="EMBL" id="TDE40983.1"/>
    </source>
</evidence>
<name>A0A4R5F0T4_9RHOB</name>
<dbReference type="InterPro" id="IPR011044">
    <property type="entry name" value="Quino_amine_DH_bsu"/>
</dbReference>